<dbReference type="SUPFAM" id="SSF55277">
    <property type="entry name" value="GYF domain"/>
    <property type="match status" value="1"/>
</dbReference>
<name>A0A2G5TVB5_9PELO</name>
<evidence type="ECO:0000313" key="3">
    <source>
        <dbReference type="Proteomes" id="UP000230233"/>
    </source>
</evidence>
<dbReference type="EMBL" id="PDUG01000004">
    <property type="protein sequence ID" value="PIC31193.1"/>
    <property type="molecule type" value="Genomic_DNA"/>
</dbReference>
<dbReference type="OrthoDB" id="5774516at2759"/>
<evidence type="ECO:0000259" key="1">
    <source>
        <dbReference type="PROSITE" id="PS50829"/>
    </source>
</evidence>
<dbReference type="PROSITE" id="PS00028">
    <property type="entry name" value="ZINC_FINGER_C2H2_1"/>
    <property type="match status" value="1"/>
</dbReference>
<sequence length="624" mass="73125">MYYYYDDQNVLQGPYSNSALQKWFEKQYLPAGTLVYDQTMQPFPIEYVVNRSLKSRTKVMFHDDTFNLDKTNLDVTLHLCSPDLSNTTSSSEDFTQLEGGVDEVDFGRGFEYEKEPCFLNQLMINSYIEQRALLNRRRRFPDTYCPFENTWDNWVPEPIEMNVALRGAIHTHNVVQTFDERIISGYLNFLNIYPHPCQLCDVKFSNSKEMFEHFLSVIHIQRSYKTGGTFSYIDLYCARKIIHEVEMSYADNNFDFLADDVHFQSRKMSFFDEFDILTSFESLKSTVSVSQGVPLLSPPRNTVDTLGYIEAIVFFRVFQEKYKRIPEALRGRRFGPTGKTWCNYCKVEFDATFLESFPTHLFSEEHIDNALYNGVSRADMEYWLSFMEPLMNGNCKRVRHQDRVEVSLQESDFPLCYVPVGRVEGDFSYTGKDVQPVLNYVRNEIAANFDLLDDYKYRTTCRWCRTDLFTRNGVLRHILHDKCHLDRLNSVSNDDIRRLLCSLDIKIRVPLFRQSKSTSSSMDLKEKKFYLQRLRNVCSKKLNNFFSSHQKNTLSQLAARSFPVGLVNRCDLCDVAIDRVDAMIMHLSSEQHIANLIENPRVSKDDVQYWLTIFNVDGRRSRVF</sequence>
<dbReference type="InterPro" id="IPR003169">
    <property type="entry name" value="GYF"/>
</dbReference>
<protein>
    <recommendedName>
        <fullName evidence="1">GYF domain-containing protein</fullName>
    </recommendedName>
</protein>
<dbReference type="AlphaFoldDB" id="A0A2G5TVB5"/>
<dbReference type="SMART" id="SM00355">
    <property type="entry name" value="ZnF_C2H2"/>
    <property type="match status" value="3"/>
</dbReference>
<dbReference type="Pfam" id="PF02213">
    <property type="entry name" value="GYF"/>
    <property type="match status" value="1"/>
</dbReference>
<dbReference type="Proteomes" id="UP000230233">
    <property type="component" value="Chromosome IV"/>
</dbReference>
<evidence type="ECO:0000313" key="2">
    <source>
        <dbReference type="EMBL" id="PIC31193.1"/>
    </source>
</evidence>
<gene>
    <name evidence="2" type="primary">Cnig_chr_IV.g11967</name>
    <name evidence="2" type="ORF">B9Z55_011967</name>
</gene>
<dbReference type="PANTHER" id="PTHR36936">
    <property type="entry name" value="PROTEIN CBG25168"/>
    <property type="match status" value="1"/>
</dbReference>
<proteinExistence type="predicted"/>
<accession>A0A2G5TVB5</accession>
<feature type="domain" description="GYF" evidence="1">
    <location>
        <begin position="1"/>
        <end position="44"/>
    </location>
</feature>
<dbReference type="Gene3D" id="3.30.1490.40">
    <property type="match status" value="1"/>
</dbReference>
<dbReference type="InterPro" id="IPR013087">
    <property type="entry name" value="Znf_C2H2_type"/>
</dbReference>
<organism evidence="2 3">
    <name type="scientific">Caenorhabditis nigoni</name>
    <dbReference type="NCBI Taxonomy" id="1611254"/>
    <lineage>
        <taxon>Eukaryota</taxon>
        <taxon>Metazoa</taxon>
        <taxon>Ecdysozoa</taxon>
        <taxon>Nematoda</taxon>
        <taxon>Chromadorea</taxon>
        <taxon>Rhabditida</taxon>
        <taxon>Rhabditina</taxon>
        <taxon>Rhabditomorpha</taxon>
        <taxon>Rhabditoidea</taxon>
        <taxon>Rhabditidae</taxon>
        <taxon>Peloderinae</taxon>
        <taxon>Caenorhabditis</taxon>
    </lineage>
</organism>
<dbReference type="InterPro" id="IPR035445">
    <property type="entry name" value="GYF-like_dom_sf"/>
</dbReference>
<comment type="caution">
    <text evidence="2">The sequence shown here is derived from an EMBL/GenBank/DDBJ whole genome shotgun (WGS) entry which is preliminary data.</text>
</comment>
<reference evidence="3" key="1">
    <citation type="submission" date="2017-10" db="EMBL/GenBank/DDBJ databases">
        <title>Rapid genome shrinkage in a self-fertile nematode reveals novel sperm competition proteins.</title>
        <authorList>
            <person name="Yin D."/>
            <person name="Schwarz E.M."/>
            <person name="Thomas C.G."/>
            <person name="Felde R.L."/>
            <person name="Korf I.F."/>
            <person name="Cutter A.D."/>
            <person name="Schartner C.M."/>
            <person name="Ralston E.J."/>
            <person name="Meyer B.J."/>
            <person name="Haag E.S."/>
        </authorList>
    </citation>
    <scope>NUCLEOTIDE SEQUENCE [LARGE SCALE GENOMIC DNA]</scope>
    <source>
        <strain evidence="3">JU1422</strain>
    </source>
</reference>
<dbReference type="PROSITE" id="PS50829">
    <property type="entry name" value="GYF"/>
    <property type="match status" value="1"/>
</dbReference>
<dbReference type="PANTHER" id="PTHR36936:SF3">
    <property type="entry name" value="PROTEIN CBG26223"/>
    <property type="match status" value="1"/>
</dbReference>
<keyword evidence="3" id="KW-1185">Reference proteome</keyword>